<comment type="caution">
    <text evidence="2">The sequence shown here is derived from an EMBL/GenBank/DDBJ whole genome shotgun (WGS) entry which is preliminary data.</text>
</comment>
<dbReference type="Pfam" id="PF00931">
    <property type="entry name" value="NB-ARC"/>
    <property type="match status" value="1"/>
</dbReference>
<feature type="domain" description="NB-ARC" evidence="1">
    <location>
        <begin position="77"/>
        <end position="200"/>
    </location>
</feature>
<dbReference type="InterPro" id="IPR027417">
    <property type="entry name" value="P-loop_NTPase"/>
</dbReference>
<dbReference type="Proteomes" id="UP001431313">
    <property type="component" value="Unassembled WGS sequence"/>
</dbReference>
<reference evidence="2" key="1">
    <citation type="submission" date="2022-08" db="EMBL/GenBank/DDBJ databases">
        <authorList>
            <person name="Somphong A."/>
            <person name="Phongsopitanun W."/>
        </authorList>
    </citation>
    <scope>NUCLEOTIDE SEQUENCE</scope>
    <source>
        <strain evidence="2">LP05-1</strain>
    </source>
</reference>
<protein>
    <submittedName>
        <fullName evidence="2">NB-ARC domain-containing protein</fullName>
    </submittedName>
</protein>
<keyword evidence="3" id="KW-1185">Reference proteome</keyword>
<dbReference type="EMBL" id="JANUGQ010000014">
    <property type="protein sequence ID" value="MCS0637549.1"/>
    <property type="molecule type" value="Genomic_DNA"/>
</dbReference>
<name>A0ABT2CLV2_9ACTN</name>
<sequence length="481" mass="53410">MTADRVQRARMSARKANKVTQVFGDQYNQTGADDEQTIPEKVQWPVWVGGLPHPASAFQRRALVEQEIIGPHVGESDDILCRVLVGDGGVGKTQLAASIARNQRDTPDAQGRRLELLVWTDASDPELITASYARAARKLCLPEANESDHAAAEGFLRWLPTMELRWLIVLDNITELRHMESWWPDGHHRNGTVLATTRHRHALVSGGNRRLVPIGLYDDEQATAYLYRRLADAQRPRLFEQKSAVELVGTLGHLPLALSHAAAYMIDRGCDTAAYLHLFRDTRNQLPDLLPVEADTDSYGQPVATALLLSLKSLEAREASEAAGAPGLSRSLLQLIALMDPIGHPKDLWMTQRALLHLQPSPKGWQRLFIRRAPDVDSQAVENALVQLHNYALINQDTAQSPIRLHALTRRAIFDGINAGQLPVLARVAADAILDIWPHPEEGNSELATLLRTNAAFLIKETHPHLLTEPQHGCVRKVGRE</sequence>
<evidence type="ECO:0000259" key="1">
    <source>
        <dbReference type="Pfam" id="PF00931"/>
    </source>
</evidence>
<evidence type="ECO:0000313" key="2">
    <source>
        <dbReference type="EMBL" id="MCS0637549.1"/>
    </source>
</evidence>
<dbReference type="PANTHER" id="PTHR35205:SF1">
    <property type="entry name" value="ZU5 DOMAIN-CONTAINING PROTEIN"/>
    <property type="match status" value="1"/>
</dbReference>
<dbReference type="InterPro" id="IPR002182">
    <property type="entry name" value="NB-ARC"/>
</dbReference>
<accession>A0ABT2CLV2</accession>
<dbReference type="SUPFAM" id="SSF52540">
    <property type="entry name" value="P-loop containing nucleoside triphosphate hydrolases"/>
    <property type="match status" value="1"/>
</dbReference>
<proteinExistence type="predicted"/>
<organism evidence="2 3">
    <name type="scientific">Streptomyces pyxinae</name>
    <dbReference type="NCBI Taxonomy" id="2970734"/>
    <lineage>
        <taxon>Bacteria</taxon>
        <taxon>Bacillati</taxon>
        <taxon>Actinomycetota</taxon>
        <taxon>Actinomycetes</taxon>
        <taxon>Kitasatosporales</taxon>
        <taxon>Streptomycetaceae</taxon>
        <taxon>Streptomyces</taxon>
    </lineage>
</organism>
<dbReference type="Gene3D" id="3.40.50.300">
    <property type="entry name" value="P-loop containing nucleotide triphosphate hydrolases"/>
    <property type="match status" value="1"/>
</dbReference>
<dbReference type="PANTHER" id="PTHR35205">
    <property type="entry name" value="NB-ARC AND TPR DOMAIN PROTEIN"/>
    <property type="match status" value="1"/>
</dbReference>
<gene>
    <name evidence="2" type="ORF">NX801_18140</name>
</gene>
<dbReference type="RefSeq" id="WP_258788797.1">
    <property type="nucleotide sequence ID" value="NZ_JANUGQ010000014.1"/>
</dbReference>
<evidence type="ECO:0000313" key="3">
    <source>
        <dbReference type="Proteomes" id="UP001431313"/>
    </source>
</evidence>